<accession>A0A4R3MNW9</accession>
<dbReference type="GO" id="GO:0050661">
    <property type="term" value="F:NADP binding"/>
    <property type="evidence" value="ECO:0007669"/>
    <property type="project" value="InterPro"/>
</dbReference>
<dbReference type="RefSeq" id="WP_132252707.1">
    <property type="nucleotide sequence ID" value="NZ_SMAL01000006.1"/>
</dbReference>
<dbReference type="Proteomes" id="UP000294902">
    <property type="component" value="Unassembled WGS sequence"/>
</dbReference>
<evidence type="ECO:0000313" key="8">
    <source>
        <dbReference type="EMBL" id="TCT14379.1"/>
    </source>
</evidence>
<dbReference type="InterPro" id="IPR024072">
    <property type="entry name" value="DHFR-like_dom_sf"/>
</dbReference>
<dbReference type="EMBL" id="SMAL01000006">
    <property type="protein sequence ID" value="TCT14379.1"/>
    <property type="molecule type" value="Genomic_DNA"/>
</dbReference>
<dbReference type="OrthoDB" id="9804315at2"/>
<evidence type="ECO:0000256" key="4">
    <source>
        <dbReference type="ARBA" id="ARBA00022563"/>
    </source>
</evidence>
<comment type="caution">
    <text evidence="8">The sequence shown here is derived from an EMBL/GenBank/DDBJ whole genome shotgun (WGS) entry which is preliminary data.</text>
</comment>
<comment type="similarity">
    <text evidence="2">Belongs to the dihydrofolate reductase family.</text>
</comment>
<evidence type="ECO:0000256" key="2">
    <source>
        <dbReference type="ARBA" id="ARBA00009539"/>
    </source>
</evidence>
<evidence type="ECO:0000256" key="3">
    <source>
        <dbReference type="ARBA" id="ARBA00012856"/>
    </source>
</evidence>
<name>A0A4R3MNW9_9FIRM</name>
<keyword evidence="6" id="KW-0560">Oxidoreductase</keyword>
<dbReference type="EC" id="1.5.1.3" evidence="3"/>
<dbReference type="PRINTS" id="PR00070">
    <property type="entry name" value="DHFR"/>
</dbReference>
<dbReference type="UniPathway" id="UPA00077">
    <property type="reaction ID" value="UER00158"/>
</dbReference>
<dbReference type="PANTHER" id="PTHR48069">
    <property type="entry name" value="DIHYDROFOLATE REDUCTASE"/>
    <property type="match status" value="1"/>
</dbReference>
<dbReference type="Gene3D" id="3.40.430.10">
    <property type="entry name" value="Dihydrofolate Reductase, subunit A"/>
    <property type="match status" value="1"/>
</dbReference>
<keyword evidence="4" id="KW-0554">One-carbon metabolism</keyword>
<feature type="domain" description="DHFR" evidence="7">
    <location>
        <begin position="1"/>
        <end position="161"/>
    </location>
</feature>
<dbReference type="CDD" id="cd00209">
    <property type="entry name" value="DHFR"/>
    <property type="match status" value="1"/>
</dbReference>
<dbReference type="Pfam" id="PF00186">
    <property type="entry name" value="DHFR_1"/>
    <property type="match status" value="1"/>
</dbReference>
<evidence type="ECO:0000313" key="9">
    <source>
        <dbReference type="Proteomes" id="UP000294902"/>
    </source>
</evidence>
<dbReference type="AlphaFoldDB" id="A0A4R3MNW9"/>
<dbReference type="GO" id="GO:0006730">
    <property type="term" value="P:one-carbon metabolic process"/>
    <property type="evidence" value="ECO:0007669"/>
    <property type="project" value="UniProtKB-KW"/>
</dbReference>
<organism evidence="8 9">
    <name type="scientific">Natranaerovirga pectinivora</name>
    <dbReference type="NCBI Taxonomy" id="682400"/>
    <lineage>
        <taxon>Bacteria</taxon>
        <taxon>Bacillati</taxon>
        <taxon>Bacillota</taxon>
        <taxon>Clostridia</taxon>
        <taxon>Lachnospirales</taxon>
        <taxon>Natranaerovirgaceae</taxon>
        <taxon>Natranaerovirga</taxon>
    </lineage>
</organism>
<dbReference type="GO" id="GO:0046452">
    <property type="term" value="P:dihydrofolate metabolic process"/>
    <property type="evidence" value="ECO:0007669"/>
    <property type="project" value="TreeGrafter"/>
</dbReference>
<evidence type="ECO:0000256" key="1">
    <source>
        <dbReference type="ARBA" id="ARBA00004903"/>
    </source>
</evidence>
<dbReference type="GO" id="GO:0004146">
    <property type="term" value="F:dihydrofolate reductase activity"/>
    <property type="evidence" value="ECO:0007669"/>
    <property type="project" value="UniProtKB-EC"/>
</dbReference>
<proteinExistence type="inferred from homology"/>
<gene>
    <name evidence="8" type="ORF">EDC18_106183</name>
</gene>
<dbReference type="SUPFAM" id="SSF53597">
    <property type="entry name" value="Dihydrofolate reductase-like"/>
    <property type="match status" value="1"/>
</dbReference>
<keyword evidence="9" id="KW-1185">Reference proteome</keyword>
<sequence>MNCIVAVEDSWGIGCKGRLLTYLPGDLKYFKEKTLGKVVVLGRKTLSTFPKGNPLKDRINIILTNDKSFTSEGAIVKHSINEVLEELEKYNEEDIFIIGGESIYNQFIQTCKTAYVTKIKANFNSDVFFPNLDLSEEWELVEESETQEYDGIEYIFCKYMRING</sequence>
<evidence type="ECO:0000256" key="5">
    <source>
        <dbReference type="ARBA" id="ARBA00022857"/>
    </source>
</evidence>
<evidence type="ECO:0000256" key="6">
    <source>
        <dbReference type="ARBA" id="ARBA00023002"/>
    </source>
</evidence>
<dbReference type="PROSITE" id="PS51330">
    <property type="entry name" value="DHFR_2"/>
    <property type="match status" value="1"/>
</dbReference>
<keyword evidence="5" id="KW-0521">NADP</keyword>
<comment type="pathway">
    <text evidence="1">Cofactor biosynthesis; tetrahydrofolate biosynthesis; 5,6,7,8-tetrahydrofolate from 7,8-dihydrofolate: step 1/1.</text>
</comment>
<dbReference type="PANTHER" id="PTHR48069:SF3">
    <property type="entry name" value="DIHYDROFOLATE REDUCTASE"/>
    <property type="match status" value="1"/>
</dbReference>
<dbReference type="GO" id="GO:0046655">
    <property type="term" value="P:folic acid metabolic process"/>
    <property type="evidence" value="ECO:0007669"/>
    <property type="project" value="TreeGrafter"/>
</dbReference>
<reference evidence="8 9" key="1">
    <citation type="submission" date="2019-03" db="EMBL/GenBank/DDBJ databases">
        <title>Genomic Encyclopedia of Type Strains, Phase IV (KMG-IV): sequencing the most valuable type-strain genomes for metagenomic binning, comparative biology and taxonomic classification.</title>
        <authorList>
            <person name="Goeker M."/>
        </authorList>
    </citation>
    <scope>NUCLEOTIDE SEQUENCE [LARGE SCALE GENOMIC DNA]</scope>
    <source>
        <strain evidence="8 9">DSM 24629</strain>
    </source>
</reference>
<dbReference type="InterPro" id="IPR012259">
    <property type="entry name" value="DHFR"/>
</dbReference>
<dbReference type="GO" id="GO:0046654">
    <property type="term" value="P:tetrahydrofolate biosynthetic process"/>
    <property type="evidence" value="ECO:0007669"/>
    <property type="project" value="UniProtKB-UniPathway"/>
</dbReference>
<dbReference type="InterPro" id="IPR001796">
    <property type="entry name" value="DHFR_dom"/>
</dbReference>
<evidence type="ECO:0000259" key="7">
    <source>
        <dbReference type="PROSITE" id="PS51330"/>
    </source>
</evidence>
<protein>
    <recommendedName>
        <fullName evidence="3">dihydrofolate reductase</fullName>
        <ecNumber evidence="3">1.5.1.3</ecNumber>
    </recommendedName>
</protein>